<organism evidence="3 4">
    <name type="scientific">Catenaria anguillulae PL171</name>
    <dbReference type="NCBI Taxonomy" id="765915"/>
    <lineage>
        <taxon>Eukaryota</taxon>
        <taxon>Fungi</taxon>
        <taxon>Fungi incertae sedis</taxon>
        <taxon>Blastocladiomycota</taxon>
        <taxon>Blastocladiomycetes</taxon>
        <taxon>Blastocladiales</taxon>
        <taxon>Catenariaceae</taxon>
        <taxon>Catenaria</taxon>
    </lineage>
</organism>
<keyword evidence="1" id="KW-0175">Coiled coil</keyword>
<feature type="coiled-coil region" evidence="1">
    <location>
        <begin position="385"/>
        <end position="419"/>
    </location>
</feature>
<evidence type="ECO:0000256" key="2">
    <source>
        <dbReference type="SAM" id="MobiDB-lite"/>
    </source>
</evidence>
<dbReference type="AlphaFoldDB" id="A0A1Y2HFU0"/>
<protein>
    <submittedName>
        <fullName evidence="3">Uncharacterized protein</fullName>
    </submittedName>
</protein>
<feature type="region of interest" description="Disordered" evidence="2">
    <location>
        <begin position="1"/>
        <end position="60"/>
    </location>
</feature>
<gene>
    <name evidence="3" type="ORF">BCR44DRAFT_325688</name>
</gene>
<feature type="compositionally biased region" description="Low complexity" evidence="2">
    <location>
        <begin position="37"/>
        <end position="51"/>
    </location>
</feature>
<evidence type="ECO:0000313" key="3">
    <source>
        <dbReference type="EMBL" id="ORZ33409.1"/>
    </source>
</evidence>
<feature type="coiled-coil region" evidence="1">
    <location>
        <begin position="269"/>
        <end position="349"/>
    </location>
</feature>
<dbReference type="OrthoDB" id="10254404at2759"/>
<dbReference type="Proteomes" id="UP000193411">
    <property type="component" value="Unassembled WGS sequence"/>
</dbReference>
<dbReference type="EMBL" id="MCFL01000036">
    <property type="protein sequence ID" value="ORZ33409.1"/>
    <property type="molecule type" value="Genomic_DNA"/>
</dbReference>
<feature type="region of interest" description="Disordered" evidence="2">
    <location>
        <begin position="467"/>
        <end position="486"/>
    </location>
</feature>
<evidence type="ECO:0000313" key="4">
    <source>
        <dbReference type="Proteomes" id="UP000193411"/>
    </source>
</evidence>
<sequence>MTSFGVFPSTKPPIKSATSLPAASPRSPHQLSPKFPPSASARSSSTVTTRKPTSADGSDPLIKSLHQQIYLLELETRFLRSNKSLAEKETSQDVSAIRRTFTDQIALKDARIAELEAKLKDAHAHHARVEGKLNELGQEHEASVRAHARALADAEANLASKGAEVTRLTTALARARQVGDHAQTHLVHAQSEIASAQADLQATRAELDTFRAKCESQAAQLADLQSKLDLATQSNTLLDQVSQLQAQLRAADSATAQAQATARHLQVTLAGEQEARTRVDAELQRALQECAGLTLKLGTAESELARVQRMIDAGKDEGVSKHEALGKRVRELEAQVDALQAAALVRQKELTKLRDELTTRDRLIVQLREESAAEAERAGAESALAASLRADMTEAAKEVAELRAKIGVVENRLAVAEKERENGWNEVDKVRAEVREWTRKAKVWARAEEVVKGVPLEGLAELRRALEDSENKSASGHNDGTGRAGV</sequence>
<name>A0A1Y2HFU0_9FUNG</name>
<comment type="caution">
    <text evidence="3">The sequence shown here is derived from an EMBL/GenBank/DDBJ whole genome shotgun (WGS) entry which is preliminary data.</text>
</comment>
<evidence type="ECO:0000256" key="1">
    <source>
        <dbReference type="SAM" id="Coils"/>
    </source>
</evidence>
<keyword evidence="4" id="KW-1185">Reference proteome</keyword>
<reference evidence="3 4" key="1">
    <citation type="submission" date="2016-07" db="EMBL/GenBank/DDBJ databases">
        <title>Pervasive Adenine N6-methylation of Active Genes in Fungi.</title>
        <authorList>
            <consortium name="DOE Joint Genome Institute"/>
            <person name="Mondo S.J."/>
            <person name="Dannebaum R.O."/>
            <person name="Kuo R.C."/>
            <person name="Labutti K."/>
            <person name="Haridas S."/>
            <person name="Kuo A."/>
            <person name="Salamov A."/>
            <person name="Ahrendt S.R."/>
            <person name="Lipzen A."/>
            <person name="Sullivan W."/>
            <person name="Andreopoulos W.B."/>
            <person name="Clum A."/>
            <person name="Lindquist E."/>
            <person name="Daum C."/>
            <person name="Ramamoorthy G.K."/>
            <person name="Gryganskyi A."/>
            <person name="Culley D."/>
            <person name="Magnuson J.K."/>
            <person name="James T.Y."/>
            <person name="O'Malley M.A."/>
            <person name="Stajich J.E."/>
            <person name="Spatafora J.W."/>
            <person name="Visel A."/>
            <person name="Grigoriev I.V."/>
        </authorList>
    </citation>
    <scope>NUCLEOTIDE SEQUENCE [LARGE SCALE GENOMIC DNA]</scope>
    <source>
        <strain evidence="3 4">PL171</strain>
    </source>
</reference>
<accession>A0A1Y2HFU0</accession>
<feature type="coiled-coil region" evidence="1">
    <location>
        <begin position="186"/>
        <end position="227"/>
    </location>
</feature>
<proteinExistence type="predicted"/>
<dbReference type="STRING" id="765915.A0A1Y2HFU0"/>